<name>D1QS42_9BACT</name>
<dbReference type="STRING" id="649760.HMPREF0971_01798"/>
<dbReference type="Proteomes" id="UP000004079">
    <property type="component" value="Unassembled WGS sequence"/>
</dbReference>
<proteinExistence type="predicted"/>
<reference evidence="2 3" key="1">
    <citation type="submission" date="2009-11" db="EMBL/GenBank/DDBJ databases">
        <authorList>
            <person name="Weinstock G."/>
            <person name="Sodergren E."/>
            <person name="Clifton S."/>
            <person name="Fulton L."/>
            <person name="Fulton B."/>
            <person name="Courtney L."/>
            <person name="Fronick C."/>
            <person name="Harrison M."/>
            <person name="Strong C."/>
            <person name="Farmer C."/>
            <person name="Delahaunty K."/>
            <person name="Markovic C."/>
            <person name="Hall O."/>
            <person name="Minx P."/>
            <person name="Tomlinson C."/>
            <person name="Mitreva M."/>
            <person name="Nelson J."/>
            <person name="Hou S."/>
            <person name="Wollam A."/>
            <person name="Pepin K.H."/>
            <person name="Johnson M."/>
            <person name="Bhonagiri V."/>
            <person name="Nash W.E."/>
            <person name="Warren W."/>
            <person name="Chinwalla A."/>
            <person name="Mardis E.R."/>
            <person name="Wilson R.K."/>
        </authorList>
    </citation>
    <scope>NUCLEOTIDE SEQUENCE [LARGE SCALE GENOMIC DNA]</scope>
    <source>
        <strain evidence="2 3">F0302</strain>
    </source>
</reference>
<protein>
    <submittedName>
        <fullName evidence="2">Uncharacterized protein</fullName>
    </submittedName>
</protein>
<dbReference type="AlphaFoldDB" id="D1QS42"/>
<comment type="caution">
    <text evidence="2">The sequence shown here is derived from an EMBL/GenBank/DDBJ whole genome shotgun (WGS) entry which is preliminary data.</text>
</comment>
<feature type="region of interest" description="Disordered" evidence="1">
    <location>
        <begin position="1"/>
        <end position="22"/>
    </location>
</feature>
<feature type="compositionally biased region" description="Polar residues" evidence="1">
    <location>
        <begin position="1"/>
        <end position="10"/>
    </location>
</feature>
<evidence type="ECO:0000313" key="2">
    <source>
        <dbReference type="EMBL" id="EFB31861.1"/>
    </source>
</evidence>
<accession>D1QS42</accession>
<evidence type="ECO:0000313" key="3">
    <source>
        <dbReference type="Proteomes" id="UP000004079"/>
    </source>
</evidence>
<organism evidence="2 3">
    <name type="scientific">Segatella oris F0302</name>
    <dbReference type="NCBI Taxonomy" id="649760"/>
    <lineage>
        <taxon>Bacteria</taxon>
        <taxon>Pseudomonadati</taxon>
        <taxon>Bacteroidota</taxon>
        <taxon>Bacteroidia</taxon>
        <taxon>Bacteroidales</taxon>
        <taxon>Prevotellaceae</taxon>
        <taxon>Segatella</taxon>
    </lineage>
</organism>
<evidence type="ECO:0000256" key="1">
    <source>
        <dbReference type="SAM" id="MobiDB-lite"/>
    </source>
</evidence>
<dbReference type="HOGENOM" id="CLU_3177266_0_0_10"/>
<feature type="non-terminal residue" evidence="2">
    <location>
        <position position="1"/>
    </location>
</feature>
<sequence>LQRTMKNTEGASGGSQPPRAKQKITIKHILNKGETTVSPRLINFVL</sequence>
<gene>
    <name evidence="2" type="ORF">HMPREF0971_01798</name>
</gene>
<dbReference type="EMBL" id="ACUZ02000032">
    <property type="protein sequence ID" value="EFB31861.1"/>
    <property type="molecule type" value="Genomic_DNA"/>
</dbReference>